<accession>A0A0P6VP70</accession>
<evidence type="ECO:0000256" key="1">
    <source>
        <dbReference type="SAM" id="Phobius"/>
    </source>
</evidence>
<organism evidence="3 4">
    <name type="scientific">Prosthecodimorpha hirschii</name>
    <dbReference type="NCBI Taxonomy" id="665126"/>
    <lineage>
        <taxon>Bacteria</taxon>
        <taxon>Pseudomonadati</taxon>
        <taxon>Pseudomonadota</taxon>
        <taxon>Alphaproteobacteria</taxon>
        <taxon>Hyphomicrobiales</taxon>
        <taxon>Ancalomicrobiaceae</taxon>
        <taxon>Prosthecodimorpha</taxon>
    </lineage>
</organism>
<keyword evidence="1" id="KW-0472">Membrane</keyword>
<sequence length="42" mass="4770">MAEHSPMDYAEHEKTYKLFIAMTKWGTIGVVVLLALMAVFLL</sequence>
<dbReference type="InterPro" id="IPR012422">
    <property type="entry name" value="Cyt_c_oxidase_su4_bac-aa3"/>
</dbReference>
<keyword evidence="1" id="KW-0812">Transmembrane</keyword>
<feature type="domain" description="Cytochrome c oxidase subunit IV bacterial aa3 type" evidence="2">
    <location>
        <begin position="6"/>
        <end position="41"/>
    </location>
</feature>
<dbReference type="STRING" id="665126.ABB55_08195"/>
<dbReference type="EMBL" id="LJYW01000001">
    <property type="protein sequence ID" value="KPL52214.1"/>
    <property type="molecule type" value="Genomic_DNA"/>
</dbReference>
<proteinExistence type="predicted"/>
<dbReference type="RefSeq" id="WP_054358377.1">
    <property type="nucleotide sequence ID" value="NZ_JAPCYQ010000001.1"/>
</dbReference>
<dbReference type="Proteomes" id="UP000048984">
    <property type="component" value="Unassembled WGS sequence"/>
</dbReference>
<evidence type="ECO:0000259" key="2">
    <source>
        <dbReference type="Pfam" id="PF07835"/>
    </source>
</evidence>
<name>A0A0P6VP70_9HYPH</name>
<feature type="transmembrane region" description="Helical" evidence="1">
    <location>
        <begin position="20"/>
        <end position="41"/>
    </location>
</feature>
<keyword evidence="4" id="KW-1185">Reference proteome</keyword>
<dbReference type="Pfam" id="PF07835">
    <property type="entry name" value="COX4_pro_2"/>
    <property type="match status" value="1"/>
</dbReference>
<keyword evidence="1" id="KW-1133">Transmembrane helix</keyword>
<reference evidence="3 4" key="1">
    <citation type="submission" date="2015-09" db="EMBL/GenBank/DDBJ databases">
        <authorList>
            <person name="Jackson K.R."/>
            <person name="Lunt B.L."/>
            <person name="Fisher J.N.B."/>
            <person name="Gardner A.V."/>
            <person name="Bailey M.E."/>
            <person name="Deus L.M."/>
            <person name="Earl A.S."/>
            <person name="Gibby P.D."/>
            <person name="Hartmann K.A."/>
            <person name="Liu J.E."/>
            <person name="Manci A.M."/>
            <person name="Nielsen D.A."/>
            <person name="Solomon M.B."/>
            <person name="Breakwell D.P."/>
            <person name="Burnett S.H."/>
            <person name="Grose J.H."/>
        </authorList>
    </citation>
    <scope>NUCLEOTIDE SEQUENCE [LARGE SCALE GENOMIC DNA]</scope>
    <source>
        <strain evidence="3 4">16</strain>
    </source>
</reference>
<gene>
    <name evidence="3" type="ORF">ABB55_08195</name>
</gene>
<reference evidence="3 4" key="2">
    <citation type="submission" date="2015-10" db="EMBL/GenBank/DDBJ databases">
        <title>Draft Genome Sequence of Prosthecomicrobium hirschii ATCC 27832.</title>
        <authorList>
            <person name="Daniel J."/>
            <person name="Givan S.A."/>
            <person name="Brun Y.V."/>
            <person name="Brown P.J."/>
        </authorList>
    </citation>
    <scope>NUCLEOTIDE SEQUENCE [LARGE SCALE GENOMIC DNA]</scope>
    <source>
        <strain evidence="3 4">16</strain>
    </source>
</reference>
<comment type="caution">
    <text evidence="3">The sequence shown here is derived from an EMBL/GenBank/DDBJ whole genome shotgun (WGS) entry which is preliminary data.</text>
</comment>
<evidence type="ECO:0000313" key="3">
    <source>
        <dbReference type="EMBL" id="KPL52214.1"/>
    </source>
</evidence>
<dbReference type="Gene3D" id="1.20.5.160">
    <property type="entry name" value="Bacterial aa3 type cytochrome c oxidase subunit IV"/>
    <property type="match status" value="1"/>
</dbReference>
<protein>
    <submittedName>
        <fullName evidence="3">Cytochrome C oxidase subunit IV</fullName>
    </submittedName>
</protein>
<dbReference type="SUPFAM" id="SSF81469">
    <property type="entry name" value="Bacterial aa3 type cytochrome c oxidase subunit IV"/>
    <property type="match status" value="1"/>
</dbReference>
<dbReference type="AlphaFoldDB" id="A0A0P6VP70"/>
<evidence type="ECO:0000313" key="4">
    <source>
        <dbReference type="Proteomes" id="UP000048984"/>
    </source>
</evidence>
<dbReference type="InterPro" id="IPR036596">
    <property type="entry name" value="Cyt-C_aa3_sf"/>
</dbReference>